<evidence type="ECO:0000313" key="2">
    <source>
        <dbReference type="Proteomes" id="UP000095767"/>
    </source>
</evidence>
<proteinExistence type="predicted"/>
<dbReference type="OrthoDB" id="535916at2759"/>
<dbReference type="EMBL" id="LWDX02069273">
    <property type="protein sequence ID" value="OEL14676.1"/>
    <property type="molecule type" value="Genomic_DNA"/>
</dbReference>
<protein>
    <submittedName>
        <fullName evidence="1">Uncharacterized protein</fullName>
    </submittedName>
</protein>
<dbReference type="AlphaFoldDB" id="A0A1E5UPA0"/>
<dbReference type="Proteomes" id="UP000095767">
    <property type="component" value="Unassembled WGS sequence"/>
</dbReference>
<gene>
    <name evidence="1" type="ORF">BAE44_0024306</name>
</gene>
<sequence>MQTPATTCGAHAAAFAPFPRHSAPSGSCRKPFPGPSRWTPGLRHVAAMASTVDSPGSSSDFAKRIERAWLISKVPHTP</sequence>
<dbReference type="STRING" id="888268.A0A1E5UPA0"/>
<evidence type="ECO:0000313" key="1">
    <source>
        <dbReference type="EMBL" id="OEL14676.1"/>
    </source>
</evidence>
<accession>A0A1E5UPA0</accession>
<comment type="caution">
    <text evidence="1">The sequence shown here is derived from an EMBL/GenBank/DDBJ whole genome shotgun (WGS) entry which is preliminary data.</text>
</comment>
<keyword evidence="2" id="KW-1185">Reference proteome</keyword>
<name>A0A1E5UPA0_9POAL</name>
<organism evidence="1 2">
    <name type="scientific">Dichanthelium oligosanthes</name>
    <dbReference type="NCBI Taxonomy" id="888268"/>
    <lineage>
        <taxon>Eukaryota</taxon>
        <taxon>Viridiplantae</taxon>
        <taxon>Streptophyta</taxon>
        <taxon>Embryophyta</taxon>
        <taxon>Tracheophyta</taxon>
        <taxon>Spermatophyta</taxon>
        <taxon>Magnoliopsida</taxon>
        <taxon>Liliopsida</taxon>
        <taxon>Poales</taxon>
        <taxon>Poaceae</taxon>
        <taxon>PACMAD clade</taxon>
        <taxon>Panicoideae</taxon>
        <taxon>Panicodae</taxon>
        <taxon>Paniceae</taxon>
        <taxon>Dichantheliinae</taxon>
        <taxon>Dichanthelium</taxon>
    </lineage>
</organism>
<reference evidence="1 2" key="1">
    <citation type="submission" date="2016-09" db="EMBL/GenBank/DDBJ databases">
        <title>The draft genome of Dichanthelium oligosanthes: A C3 panicoid grass species.</title>
        <authorList>
            <person name="Studer A.J."/>
            <person name="Schnable J.C."/>
            <person name="Brutnell T.P."/>
        </authorList>
    </citation>
    <scope>NUCLEOTIDE SEQUENCE [LARGE SCALE GENOMIC DNA]</scope>
    <source>
        <strain evidence="2">cv. Kellogg 1175</strain>
        <tissue evidence="1">Leaf</tissue>
    </source>
</reference>